<evidence type="ECO:0000256" key="2">
    <source>
        <dbReference type="ARBA" id="ARBA00011738"/>
    </source>
</evidence>
<feature type="compositionally biased region" description="Basic and acidic residues" evidence="7">
    <location>
        <begin position="92"/>
        <end position="114"/>
    </location>
</feature>
<evidence type="ECO:0000256" key="7">
    <source>
        <dbReference type="SAM" id="MobiDB-lite"/>
    </source>
</evidence>
<feature type="region of interest" description="Disordered" evidence="7">
    <location>
        <begin position="89"/>
        <end position="114"/>
    </location>
</feature>
<dbReference type="InterPro" id="IPR027417">
    <property type="entry name" value="P-loop_NTPase"/>
</dbReference>
<sequence>MWRSSFALLRQTAASAARATPRSFSEVRACLEPNELCGCSFWTKPAAAFSTDSSFGGAGIGGGKGVEGGGGVREEGGDRMSFGEAIEEADEAGERGGAQDEAGDGREGGDRLLGADRGVQEHGRRVCKTADVASRVESQLKMVIRPMYSNPPIHGASIVAVILKDRDEAAAFARMLDEAGVVLLFRDKVYLRPDKFGVAVVITNQVVAQVDGSALFAGPQIKPIGGNIMAHASTTRSTSACKMGGSCL</sequence>
<dbReference type="Gene3D" id="3.40.50.300">
    <property type="entry name" value="P-loop containing nucleotide triphosphate hydrolases"/>
    <property type="match status" value="1"/>
</dbReference>
<comment type="caution">
    <text evidence="9">The sequence shown here is derived from an EMBL/GenBank/DDBJ whole genome shotgun (WGS) entry which is preliminary data.</text>
</comment>
<evidence type="ECO:0000256" key="5">
    <source>
        <dbReference type="ARBA" id="ARBA00022898"/>
    </source>
</evidence>
<comment type="cofactor">
    <cofactor evidence="1">
        <name>pyridoxal 5'-phosphate</name>
        <dbReference type="ChEBI" id="CHEBI:597326"/>
    </cofactor>
</comment>
<keyword evidence="5" id="KW-0663">Pyridoxal phosphate</keyword>
<dbReference type="InterPro" id="IPR015424">
    <property type="entry name" value="PyrdxlP-dep_Trfase"/>
</dbReference>
<evidence type="ECO:0000256" key="1">
    <source>
        <dbReference type="ARBA" id="ARBA00001933"/>
    </source>
</evidence>
<accession>A0AA88U6F8</accession>
<dbReference type="InterPro" id="IPR015421">
    <property type="entry name" value="PyrdxlP-dep_Trfase_major"/>
</dbReference>
<dbReference type="GO" id="GO:0004069">
    <property type="term" value="F:L-aspartate:2-oxoglutarate aminotransferase activity"/>
    <property type="evidence" value="ECO:0007669"/>
    <property type="project" value="UniProtKB-EC"/>
</dbReference>
<gene>
    <name evidence="9" type="ORF">RJ640_006591</name>
</gene>
<evidence type="ECO:0000256" key="3">
    <source>
        <dbReference type="ARBA" id="ARBA00022576"/>
    </source>
</evidence>
<keyword evidence="4" id="KW-0808">Transferase</keyword>
<dbReference type="GO" id="GO:0005739">
    <property type="term" value="C:mitochondrion"/>
    <property type="evidence" value="ECO:0007669"/>
    <property type="project" value="TreeGrafter"/>
</dbReference>
<dbReference type="PANTHER" id="PTHR11879">
    <property type="entry name" value="ASPARTATE AMINOTRANSFERASE"/>
    <property type="match status" value="1"/>
</dbReference>
<dbReference type="GO" id="GO:0006520">
    <property type="term" value="P:amino acid metabolic process"/>
    <property type="evidence" value="ECO:0007669"/>
    <property type="project" value="InterPro"/>
</dbReference>
<evidence type="ECO:0000313" key="10">
    <source>
        <dbReference type="Proteomes" id="UP001187471"/>
    </source>
</evidence>
<dbReference type="InterPro" id="IPR013632">
    <property type="entry name" value="Rad51_C"/>
</dbReference>
<protein>
    <recommendedName>
        <fullName evidence="8">Rad51-like C-terminal domain-containing protein</fullName>
    </recommendedName>
</protein>
<comment type="subunit">
    <text evidence="2">Homodimer.</text>
</comment>
<dbReference type="InterPro" id="IPR000796">
    <property type="entry name" value="Asp_trans"/>
</dbReference>
<dbReference type="SUPFAM" id="SSF53383">
    <property type="entry name" value="PLP-dependent transferases"/>
    <property type="match status" value="1"/>
</dbReference>
<dbReference type="EMBL" id="JAVXUO010002517">
    <property type="protein sequence ID" value="KAK2972525.1"/>
    <property type="molecule type" value="Genomic_DNA"/>
</dbReference>
<reference evidence="9" key="1">
    <citation type="submission" date="2022-12" db="EMBL/GenBank/DDBJ databases">
        <title>Draft genome assemblies for two species of Escallonia (Escalloniales).</title>
        <authorList>
            <person name="Chanderbali A."/>
            <person name="Dervinis C."/>
            <person name="Anghel I."/>
            <person name="Soltis D."/>
            <person name="Soltis P."/>
            <person name="Zapata F."/>
        </authorList>
    </citation>
    <scope>NUCLEOTIDE SEQUENCE</scope>
    <source>
        <strain evidence="9">UCBG92.1500</strain>
        <tissue evidence="9">Leaf</tissue>
    </source>
</reference>
<evidence type="ECO:0000259" key="8">
    <source>
        <dbReference type="Pfam" id="PF08423"/>
    </source>
</evidence>
<dbReference type="AlphaFoldDB" id="A0AA88U6F8"/>
<dbReference type="Pfam" id="PF08423">
    <property type="entry name" value="Rad51"/>
    <property type="match status" value="1"/>
</dbReference>
<comment type="catalytic activity">
    <reaction evidence="6">
        <text>L-aspartate + 2-oxoglutarate = oxaloacetate + L-glutamate</text>
        <dbReference type="Rhea" id="RHEA:21824"/>
        <dbReference type="ChEBI" id="CHEBI:16452"/>
        <dbReference type="ChEBI" id="CHEBI:16810"/>
        <dbReference type="ChEBI" id="CHEBI:29985"/>
        <dbReference type="ChEBI" id="CHEBI:29991"/>
        <dbReference type="EC" id="2.6.1.1"/>
    </reaction>
</comment>
<name>A0AA88U6F8_9ASTE</name>
<keyword evidence="3" id="KW-0032">Aminotransferase</keyword>
<feature type="domain" description="Rad51-like C-terminal" evidence="8">
    <location>
        <begin position="194"/>
        <end position="237"/>
    </location>
</feature>
<dbReference type="Gene3D" id="3.40.640.10">
    <property type="entry name" value="Type I PLP-dependent aspartate aminotransferase-like (Major domain)"/>
    <property type="match status" value="1"/>
</dbReference>
<keyword evidence="10" id="KW-1185">Reference proteome</keyword>
<evidence type="ECO:0000256" key="4">
    <source>
        <dbReference type="ARBA" id="ARBA00022679"/>
    </source>
</evidence>
<dbReference type="PANTHER" id="PTHR11879:SF22">
    <property type="entry name" value="ASPARTATE AMINOTRANSFERASE, MITOCHONDRIAL"/>
    <property type="match status" value="1"/>
</dbReference>
<evidence type="ECO:0000256" key="6">
    <source>
        <dbReference type="ARBA" id="ARBA00049185"/>
    </source>
</evidence>
<dbReference type="Proteomes" id="UP001187471">
    <property type="component" value="Unassembled WGS sequence"/>
</dbReference>
<organism evidence="9 10">
    <name type="scientific">Escallonia rubra</name>
    <dbReference type="NCBI Taxonomy" id="112253"/>
    <lineage>
        <taxon>Eukaryota</taxon>
        <taxon>Viridiplantae</taxon>
        <taxon>Streptophyta</taxon>
        <taxon>Embryophyta</taxon>
        <taxon>Tracheophyta</taxon>
        <taxon>Spermatophyta</taxon>
        <taxon>Magnoliopsida</taxon>
        <taxon>eudicotyledons</taxon>
        <taxon>Gunneridae</taxon>
        <taxon>Pentapetalae</taxon>
        <taxon>asterids</taxon>
        <taxon>campanulids</taxon>
        <taxon>Escalloniales</taxon>
        <taxon>Escalloniaceae</taxon>
        <taxon>Escallonia</taxon>
    </lineage>
</organism>
<evidence type="ECO:0000313" key="9">
    <source>
        <dbReference type="EMBL" id="KAK2972525.1"/>
    </source>
</evidence>
<proteinExistence type="predicted"/>